<dbReference type="InterPro" id="IPR033749">
    <property type="entry name" value="Polyprenyl_synt_CS"/>
</dbReference>
<dbReference type="GO" id="GO:0008299">
    <property type="term" value="P:isoprenoid biosynthetic process"/>
    <property type="evidence" value="ECO:0007669"/>
    <property type="project" value="InterPro"/>
</dbReference>
<dbReference type="Pfam" id="PF00348">
    <property type="entry name" value="polyprenyl_synt"/>
    <property type="match status" value="1"/>
</dbReference>
<dbReference type="PANTHER" id="PTHR12001:SF85">
    <property type="entry name" value="SHORT CHAIN ISOPRENYL DIPHOSPHATE SYNTHASE"/>
    <property type="match status" value="1"/>
</dbReference>
<dbReference type="InterPro" id="IPR000092">
    <property type="entry name" value="Polyprenyl_synt"/>
</dbReference>
<keyword evidence="5" id="KW-0460">Magnesium</keyword>
<dbReference type="SFLD" id="SFLDG01017">
    <property type="entry name" value="Polyprenyl_Transferase_Like"/>
    <property type="match status" value="1"/>
</dbReference>
<name>A0A5J4QYG9_9ZZZZ</name>
<gene>
    <name evidence="6" type="ORF">EZS27_024706</name>
</gene>
<dbReference type="GO" id="GO:0046872">
    <property type="term" value="F:metal ion binding"/>
    <property type="evidence" value="ECO:0007669"/>
    <property type="project" value="UniProtKB-KW"/>
</dbReference>
<dbReference type="Gene3D" id="1.10.600.10">
    <property type="entry name" value="Farnesyl Diphosphate Synthase"/>
    <property type="match status" value="1"/>
</dbReference>
<evidence type="ECO:0000256" key="4">
    <source>
        <dbReference type="ARBA" id="ARBA00022723"/>
    </source>
</evidence>
<sequence>MYTAPQLLEQLNTYISEFSFIREPGTLYEPIKYVLSNGGKRMRPVLMLMAYNLYKENMAEAYAPAAAIEIYHNCTLLHDDLMDKADMRRGKKTVHKAWNDNIAILSGDAMLVLAYRYMEKCPPEYLHEILGLFNETVLGICEGQQYDMDFEQRNNVAATEYLEMIRLKTAILFAASLKIGGILGGASREDTDNLYNFGIHLGIAFQLKDDYLDVYGDSLIFGKNLGGDILSNKKTYLFIKALECANEFQTGEFKKWLKASDYDPQEKITAVVDIYNQLEIKEKCETKIQEYYTRALGDLEAVTVDSTKKIELKSLVQYLMRREL</sequence>
<comment type="caution">
    <text evidence="6">The sequence shown here is derived from an EMBL/GenBank/DDBJ whole genome shotgun (WGS) entry which is preliminary data.</text>
</comment>
<evidence type="ECO:0000256" key="1">
    <source>
        <dbReference type="ARBA" id="ARBA00001946"/>
    </source>
</evidence>
<dbReference type="AlphaFoldDB" id="A0A5J4QYG9"/>
<dbReference type="CDD" id="cd00685">
    <property type="entry name" value="Trans_IPPS_HT"/>
    <property type="match status" value="1"/>
</dbReference>
<comment type="cofactor">
    <cofactor evidence="1">
        <name>Mg(2+)</name>
        <dbReference type="ChEBI" id="CHEBI:18420"/>
    </cofactor>
</comment>
<reference evidence="6" key="1">
    <citation type="submission" date="2019-03" db="EMBL/GenBank/DDBJ databases">
        <title>Single cell metagenomics reveals metabolic interactions within the superorganism composed of flagellate Streblomastix strix and complex community of Bacteroidetes bacteria on its surface.</title>
        <authorList>
            <person name="Treitli S.C."/>
            <person name="Kolisko M."/>
            <person name="Husnik F."/>
            <person name="Keeling P."/>
            <person name="Hampl V."/>
        </authorList>
    </citation>
    <scope>NUCLEOTIDE SEQUENCE</scope>
    <source>
        <strain evidence="6">STM</strain>
    </source>
</reference>
<dbReference type="PROSITE" id="PS00723">
    <property type="entry name" value="POLYPRENYL_SYNTHASE_1"/>
    <property type="match status" value="1"/>
</dbReference>
<keyword evidence="3 6" id="KW-0808">Transferase</keyword>
<proteinExistence type="inferred from homology"/>
<dbReference type="GO" id="GO:0004337">
    <property type="term" value="F:(2E,6E)-farnesyl diphosphate synthase activity"/>
    <property type="evidence" value="ECO:0007669"/>
    <property type="project" value="UniProtKB-EC"/>
</dbReference>
<keyword evidence="4" id="KW-0479">Metal-binding</keyword>
<evidence type="ECO:0000256" key="5">
    <source>
        <dbReference type="ARBA" id="ARBA00022842"/>
    </source>
</evidence>
<comment type="similarity">
    <text evidence="2">Belongs to the FPP/GGPP synthase family.</text>
</comment>
<evidence type="ECO:0000256" key="2">
    <source>
        <dbReference type="ARBA" id="ARBA00006706"/>
    </source>
</evidence>
<dbReference type="InterPro" id="IPR008949">
    <property type="entry name" value="Isoprenoid_synthase_dom_sf"/>
</dbReference>
<dbReference type="SFLD" id="SFLDS00005">
    <property type="entry name" value="Isoprenoid_Synthase_Type_I"/>
    <property type="match status" value="1"/>
</dbReference>
<organism evidence="6">
    <name type="scientific">termite gut metagenome</name>
    <dbReference type="NCBI Taxonomy" id="433724"/>
    <lineage>
        <taxon>unclassified sequences</taxon>
        <taxon>metagenomes</taxon>
        <taxon>organismal metagenomes</taxon>
    </lineage>
</organism>
<dbReference type="EMBL" id="SNRY01002217">
    <property type="protein sequence ID" value="KAA6326154.1"/>
    <property type="molecule type" value="Genomic_DNA"/>
</dbReference>
<evidence type="ECO:0000313" key="6">
    <source>
        <dbReference type="EMBL" id="KAA6326154.1"/>
    </source>
</evidence>
<evidence type="ECO:0000256" key="3">
    <source>
        <dbReference type="ARBA" id="ARBA00022679"/>
    </source>
</evidence>
<accession>A0A5J4QYG9</accession>
<dbReference type="EC" id="2.5.1.10" evidence="6"/>
<dbReference type="PANTHER" id="PTHR12001">
    <property type="entry name" value="GERANYLGERANYL PYROPHOSPHATE SYNTHASE"/>
    <property type="match status" value="1"/>
</dbReference>
<dbReference type="SUPFAM" id="SSF48576">
    <property type="entry name" value="Terpenoid synthases"/>
    <property type="match status" value="1"/>
</dbReference>
<protein>
    <submittedName>
        <fullName evidence="6">Farnesyl diphosphate synthase</fullName>
        <ecNumber evidence="6">2.5.1.10</ecNumber>
    </submittedName>
</protein>
<dbReference type="PROSITE" id="PS00444">
    <property type="entry name" value="POLYPRENYL_SYNTHASE_2"/>
    <property type="match status" value="1"/>
</dbReference>